<dbReference type="InterPro" id="IPR038063">
    <property type="entry name" value="Transpep_catalytic_dom"/>
</dbReference>
<evidence type="ECO:0000256" key="5">
    <source>
        <dbReference type="ARBA" id="ARBA00023315"/>
    </source>
</evidence>
<evidence type="ECO:0000313" key="11">
    <source>
        <dbReference type="EMBL" id="MBY9073809.1"/>
    </source>
</evidence>
<dbReference type="Pfam" id="PF17964">
    <property type="entry name" value="Big_10"/>
    <property type="match status" value="1"/>
</dbReference>
<keyword evidence="2" id="KW-0808">Transferase</keyword>
<keyword evidence="9" id="KW-0732">Signal</keyword>
<dbReference type="Gene3D" id="2.40.440.10">
    <property type="entry name" value="L,D-transpeptidase catalytic domain-like"/>
    <property type="match status" value="1"/>
</dbReference>
<feature type="chain" id="PRO_5045285933" evidence="9">
    <location>
        <begin position="19"/>
        <end position="393"/>
    </location>
</feature>
<evidence type="ECO:0000256" key="8">
    <source>
        <dbReference type="SAM" id="MobiDB-lite"/>
    </source>
</evidence>
<dbReference type="EMBL" id="JAIEZQ010000001">
    <property type="protein sequence ID" value="MBY9073809.1"/>
    <property type="molecule type" value="Genomic_DNA"/>
</dbReference>
<feature type="domain" description="L,D-TPase catalytic" evidence="10">
    <location>
        <begin position="239"/>
        <end position="364"/>
    </location>
</feature>
<dbReference type="PROSITE" id="PS52029">
    <property type="entry name" value="LD_TPASE"/>
    <property type="match status" value="1"/>
</dbReference>
<dbReference type="SUPFAM" id="SSF141523">
    <property type="entry name" value="L,D-transpeptidase catalytic domain-like"/>
    <property type="match status" value="1"/>
</dbReference>
<sequence length="393" mass="41972">MAGLLALGVVAAACTAGAEEPSAGESAGPGAATSSAPPVSAASVASNIPDRAKAVTVDRAVRLTASDGTFSQVAVEVGGGDDELDGTLSKDRTTWTSSERLEPGLRYSVDAVAVDDEGLEAESRSWFRTEDLTLDQQTFASIAPLEGETVGVGMPVIVRFDVPVTDRAAIEKHLSVSTTPAQQGAWTWLSDNEVHWRPKTYWKPGTEVTVDADINSIPAGNGIYGQESRSTTFTVGDALISKVDVAKHQMKVFRNGDLLRTIQVTAGKDGFTTRSGTKVIMEKFRTKVMDASTIGIDKKDPEYYRLKVQYAMRVTYSGEFIHGAPWSEGSQGSDNVSHGCVGMSMSDAAWLFDMSRRGDVVVVTGTDRTMEPGNGYTDWNLSFDEYKAGSALS</sequence>
<keyword evidence="4 7" id="KW-0573">Peptidoglycan synthesis</keyword>
<keyword evidence="12" id="KW-1185">Reference proteome</keyword>
<evidence type="ECO:0000259" key="10">
    <source>
        <dbReference type="PROSITE" id="PS52029"/>
    </source>
</evidence>
<feature type="active site" description="Nucleophile" evidence="7">
    <location>
        <position position="340"/>
    </location>
</feature>
<dbReference type="InterPro" id="IPR050979">
    <property type="entry name" value="LD-transpeptidase"/>
</dbReference>
<dbReference type="CDD" id="cd13432">
    <property type="entry name" value="LDT_IgD_like_2"/>
    <property type="match status" value="1"/>
</dbReference>
<gene>
    <name evidence="11" type="ORF">K1X13_03135</name>
</gene>
<reference evidence="11 12" key="1">
    <citation type="submission" date="2021-08" db="EMBL/GenBank/DDBJ databases">
        <title>Nocardioides bacterium WL0053 sp. nov., isolated from the sediment.</title>
        <authorList>
            <person name="Wang L."/>
            <person name="Zhang D."/>
            <person name="Zhang A."/>
        </authorList>
    </citation>
    <scope>NUCLEOTIDE SEQUENCE [LARGE SCALE GENOMIC DNA]</scope>
    <source>
        <strain evidence="11 12">WL0053</strain>
    </source>
</reference>
<comment type="caution">
    <text evidence="11">The sequence shown here is derived from an EMBL/GenBank/DDBJ whole genome shotgun (WGS) entry which is preliminary data.</text>
</comment>
<dbReference type="CDD" id="cd16913">
    <property type="entry name" value="YkuD_like"/>
    <property type="match status" value="1"/>
</dbReference>
<evidence type="ECO:0000256" key="7">
    <source>
        <dbReference type="PROSITE-ProRule" id="PRU01373"/>
    </source>
</evidence>
<keyword evidence="5" id="KW-0012">Acyltransferase</keyword>
<dbReference type="Gene3D" id="2.60.40.3780">
    <property type="match status" value="1"/>
</dbReference>
<feature type="signal peptide" evidence="9">
    <location>
        <begin position="1"/>
        <end position="18"/>
    </location>
</feature>
<keyword evidence="6 7" id="KW-0961">Cell wall biogenesis/degradation</keyword>
<evidence type="ECO:0000256" key="9">
    <source>
        <dbReference type="SAM" id="SignalP"/>
    </source>
</evidence>
<name>A0ABS7RH08_9ACTN</name>
<dbReference type="PANTHER" id="PTHR30582:SF2">
    <property type="entry name" value="L,D-TRANSPEPTIDASE YCIB-RELATED"/>
    <property type="match status" value="1"/>
</dbReference>
<feature type="compositionally biased region" description="Low complexity" evidence="8">
    <location>
        <begin position="17"/>
        <end position="46"/>
    </location>
</feature>
<evidence type="ECO:0000256" key="1">
    <source>
        <dbReference type="ARBA" id="ARBA00004752"/>
    </source>
</evidence>
<dbReference type="Gene3D" id="2.60.40.3710">
    <property type="match status" value="1"/>
</dbReference>
<dbReference type="PANTHER" id="PTHR30582">
    <property type="entry name" value="L,D-TRANSPEPTIDASE"/>
    <property type="match status" value="1"/>
</dbReference>
<keyword evidence="3 7" id="KW-0133">Cell shape</keyword>
<accession>A0ABS7RH08</accession>
<organism evidence="11 12">
    <name type="scientific">Nocardioides jiangsuensis</name>
    <dbReference type="NCBI Taxonomy" id="2866161"/>
    <lineage>
        <taxon>Bacteria</taxon>
        <taxon>Bacillati</taxon>
        <taxon>Actinomycetota</taxon>
        <taxon>Actinomycetes</taxon>
        <taxon>Propionibacteriales</taxon>
        <taxon>Nocardioidaceae</taxon>
        <taxon>Nocardioides</taxon>
    </lineage>
</organism>
<proteinExistence type="predicted"/>
<feature type="active site" description="Proton donor/acceptor" evidence="7">
    <location>
        <position position="322"/>
    </location>
</feature>
<dbReference type="InterPro" id="IPR005490">
    <property type="entry name" value="LD_TPept_cat_dom"/>
</dbReference>
<dbReference type="RefSeq" id="WP_221023565.1">
    <property type="nucleotide sequence ID" value="NZ_JAIEZQ010000001.1"/>
</dbReference>
<evidence type="ECO:0000256" key="3">
    <source>
        <dbReference type="ARBA" id="ARBA00022960"/>
    </source>
</evidence>
<evidence type="ECO:0000256" key="6">
    <source>
        <dbReference type="ARBA" id="ARBA00023316"/>
    </source>
</evidence>
<evidence type="ECO:0000313" key="12">
    <source>
        <dbReference type="Proteomes" id="UP000754710"/>
    </source>
</evidence>
<feature type="region of interest" description="Disordered" evidence="8">
    <location>
        <begin position="17"/>
        <end position="47"/>
    </location>
</feature>
<comment type="pathway">
    <text evidence="1 7">Cell wall biogenesis; peptidoglycan biosynthesis.</text>
</comment>
<dbReference type="InterPro" id="IPR041280">
    <property type="entry name" value="Big_10"/>
</dbReference>
<evidence type="ECO:0000256" key="4">
    <source>
        <dbReference type="ARBA" id="ARBA00022984"/>
    </source>
</evidence>
<protein>
    <submittedName>
        <fullName evidence="11">L,D-transpeptidase family protein</fullName>
    </submittedName>
</protein>
<dbReference type="Pfam" id="PF03734">
    <property type="entry name" value="YkuD"/>
    <property type="match status" value="1"/>
</dbReference>
<evidence type="ECO:0000256" key="2">
    <source>
        <dbReference type="ARBA" id="ARBA00022679"/>
    </source>
</evidence>
<dbReference type="Proteomes" id="UP000754710">
    <property type="component" value="Unassembled WGS sequence"/>
</dbReference>